<proteinExistence type="predicted"/>
<evidence type="ECO:0000313" key="2">
    <source>
        <dbReference type="EMBL" id="OWM84445.1"/>
    </source>
</evidence>
<dbReference type="EMBL" id="MTKT01001357">
    <property type="protein sequence ID" value="OWM84445.1"/>
    <property type="molecule type" value="Genomic_DNA"/>
</dbReference>
<comment type="caution">
    <text evidence="2">The sequence shown here is derived from an EMBL/GenBank/DDBJ whole genome shotgun (WGS) entry which is preliminary data.</text>
</comment>
<name>A0A218XGV1_PUNGR</name>
<evidence type="ECO:0000313" key="3">
    <source>
        <dbReference type="Proteomes" id="UP000197138"/>
    </source>
</evidence>
<accession>A0A218XGV1</accession>
<protein>
    <submittedName>
        <fullName evidence="2">Uncharacterized protein</fullName>
    </submittedName>
</protein>
<gene>
    <name evidence="2" type="ORF">CDL15_Pgr000884</name>
</gene>
<feature type="compositionally biased region" description="Basic and acidic residues" evidence="1">
    <location>
        <begin position="18"/>
        <end position="27"/>
    </location>
</feature>
<dbReference type="AlphaFoldDB" id="A0A218XGV1"/>
<reference evidence="3" key="1">
    <citation type="journal article" date="2017" name="Plant J.">
        <title>The pomegranate (Punica granatum L.) genome and the genomics of punicalagin biosynthesis.</title>
        <authorList>
            <person name="Qin G."/>
            <person name="Xu C."/>
            <person name="Ming R."/>
            <person name="Tang H."/>
            <person name="Guyot R."/>
            <person name="Kramer E.M."/>
            <person name="Hu Y."/>
            <person name="Yi X."/>
            <person name="Qi Y."/>
            <person name="Xu X."/>
            <person name="Gao Z."/>
            <person name="Pan H."/>
            <person name="Jian J."/>
            <person name="Tian Y."/>
            <person name="Yue Z."/>
            <person name="Xu Y."/>
        </authorList>
    </citation>
    <scope>NUCLEOTIDE SEQUENCE [LARGE SCALE GENOMIC DNA]</scope>
    <source>
        <strain evidence="3">cv. Dabenzi</strain>
    </source>
</reference>
<dbReference type="Proteomes" id="UP000197138">
    <property type="component" value="Unassembled WGS sequence"/>
</dbReference>
<sequence length="145" mass="15765">MTVLISLCSLWGFRDDNVEGKEEQEKGPEDDDCDVVSSEVEKRARGSQGGSRGRGLEVVGLRSQGRAGVEVVRPSRGQDRLRLRSRTEVMSLRLWLERGLESRVAVAGPRSQGRAGVEVERNGIRIQDHGAVEASSDSDSSGGFV</sequence>
<evidence type="ECO:0000256" key="1">
    <source>
        <dbReference type="SAM" id="MobiDB-lite"/>
    </source>
</evidence>
<feature type="region of interest" description="Disordered" evidence="1">
    <location>
        <begin position="18"/>
        <end position="56"/>
    </location>
</feature>
<organism evidence="2 3">
    <name type="scientific">Punica granatum</name>
    <name type="common">Pomegranate</name>
    <dbReference type="NCBI Taxonomy" id="22663"/>
    <lineage>
        <taxon>Eukaryota</taxon>
        <taxon>Viridiplantae</taxon>
        <taxon>Streptophyta</taxon>
        <taxon>Embryophyta</taxon>
        <taxon>Tracheophyta</taxon>
        <taxon>Spermatophyta</taxon>
        <taxon>Magnoliopsida</taxon>
        <taxon>eudicotyledons</taxon>
        <taxon>Gunneridae</taxon>
        <taxon>Pentapetalae</taxon>
        <taxon>rosids</taxon>
        <taxon>malvids</taxon>
        <taxon>Myrtales</taxon>
        <taxon>Lythraceae</taxon>
        <taxon>Punica</taxon>
    </lineage>
</organism>